<organism evidence="1 2">
    <name type="scientific">Golovinomyces cichoracearum</name>
    <dbReference type="NCBI Taxonomy" id="62708"/>
    <lineage>
        <taxon>Eukaryota</taxon>
        <taxon>Fungi</taxon>
        <taxon>Dikarya</taxon>
        <taxon>Ascomycota</taxon>
        <taxon>Pezizomycotina</taxon>
        <taxon>Leotiomycetes</taxon>
        <taxon>Erysiphales</taxon>
        <taxon>Erysiphaceae</taxon>
        <taxon>Golovinomyces</taxon>
    </lineage>
</organism>
<protein>
    <submittedName>
        <fullName evidence="1">Uncharacterized protein</fullName>
    </submittedName>
</protein>
<dbReference type="Proteomes" id="UP000285405">
    <property type="component" value="Unassembled WGS sequence"/>
</dbReference>
<comment type="caution">
    <text evidence="1">The sequence shown here is derived from an EMBL/GenBank/DDBJ whole genome shotgun (WGS) entry which is preliminary data.</text>
</comment>
<name>A0A420HIZ5_9PEZI</name>
<accession>A0A420HIZ5</accession>
<dbReference type="EMBL" id="MCBR01018980">
    <property type="protein sequence ID" value="RKF57397.1"/>
    <property type="molecule type" value="Genomic_DNA"/>
</dbReference>
<proteinExistence type="predicted"/>
<gene>
    <name evidence="1" type="ORF">GcC1_00845</name>
</gene>
<dbReference type="AlphaFoldDB" id="A0A420HIZ5"/>
<evidence type="ECO:0000313" key="1">
    <source>
        <dbReference type="EMBL" id="RKF57397.1"/>
    </source>
</evidence>
<sequence>MIRSLLFLSSVPISQSSLHEKRKLTHHWEQKNTLSTPCLDPTRALTSPPKAMRMFGSLTTHKVSKRYRDMMDRLDVVDR</sequence>
<reference evidence="1 2" key="1">
    <citation type="journal article" date="2018" name="BMC Genomics">
        <title>Comparative genome analyses reveal sequence features reflecting distinct modes of host-adaptation between dicot and monocot powdery mildew.</title>
        <authorList>
            <person name="Wu Y."/>
            <person name="Ma X."/>
            <person name="Pan Z."/>
            <person name="Kale S.D."/>
            <person name="Song Y."/>
            <person name="King H."/>
            <person name="Zhang Q."/>
            <person name="Presley C."/>
            <person name="Deng X."/>
            <person name="Wei C.I."/>
            <person name="Xiao S."/>
        </authorList>
    </citation>
    <scope>NUCLEOTIDE SEQUENCE [LARGE SCALE GENOMIC DNA]</scope>
    <source>
        <strain evidence="1">UCSC1</strain>
    </source>
</reference>
<evidence type="ECO:0000313" key="2">
    <source>
        <dbReference type="Proteomes" id="UP000285405"/>
    </source>
</evidence>